<protein>
    <submittedName>
        <fullName evidence="5">Extracellular solute-binding protein</fullName>
    </submittedName>
</protein>
<comment type="caution">
    <text evidence="5">The sequence shown here is derived from an EMBL/GenBank/DDBJ whole genome shotgun (WGS) entry which is preliminary data.</text>
</comment>
<dbReference type="RefSeq" id="WP_212700851.1">
    <property type="nucleotide sequence ID" value="NZ_JADMKU010000006.1"/>
</dbReference>
<proteinExistence type="inferred from homology"/>
<dbReference type="PANTHER" id="PTHR43649">
    <property type="entry name" value="ARABINOSE-BINDING PROTEIN-RELATED"/>
    <property type="match status" value="1"/>
</dbReference>
<keyword evidence="6" id="KW-1185">Reference proteome</keyword>
<reference evidence="5 6" key="1">
    <citation type="journal article" date="2021" name="Arch. Microbiol.">
        <title>Thalassobius aquimarinus sp. nov., isolated from the Sea of Japan seashore.</title>
        <authorList>
            <person name="Kurilenko V.V."/>
            <person name="Romanenko L.A."/>
            <person name="Chernysheva N.Y."/>
            <person name="Velansky P.V."/>
            <person name="Tekutyeva L.A."/>
            <person name="Isaeva M.P."/>
            <person name="Mikhailov V.V."/>
        </authorList>
    </citation>
    <scope>NUCLEOTIDE SEQUENCE [LARGE SCALE GENOMIC DNA]</scope>
    <source>
        <strain evidence="5 6">KMM 8518</strain>
    </source>
</reference>
<keyword evidence="3" id="KW-0813">Transport</keyword>
<keyword evidence="4" id="KW-0732">Signal</keyword>
<dbReference type="PANTHER" id="PTHR43649:SF34">
    <property type="entry name" value="ABC TRANSPORTER PERIPLASMIC-BINDING PROTEIN YCJN-RELATED"/>
    <property type="match status" value="1"/>
</dbReference>
<comment type="similarity">
    <text evidence="2">Belongs to the bacterial solute-binding protein 1 family.</text>
</comment>
<dbReference type="SUPFAM" id="SSF53850">
    <property type="entry name" value="Periplasmic binding protein-like II"/>
    <property type="match status" value="1"/>
</dbReference>
<comment type="subcellular location">
    <subcellularLocation>
        <location evidence="1">Periplasm</location>
    </subcellularLocation>
</comment>
<dbReference type="Proteomes" id="UP001195941">
    <property type="component" value="Unassembled WGS sequence"/>
</dbReference>
<evidence type="ECO:0000313" key="6">
    <source>
        <dbReference type="Proteomes" id="UP001195941"/>
    </source>
</evidence>
<name>A0ABS5HQX6_9RHOB</name>
<evidence type="ECO:0000313" key="5">
    <source>
        <dbReference type="EMBL" id="MBR9651335.1"/>
    </source>
</evidence>
<dbReference type="InterPro" id="IPR050490">
    <property type="entry name" value="Bact_solute-bd_prot1"/>
</dbReference>
<dbReference type="Pfam" id="PF01547">
    <property type="entry name" value="SBP_bac_1"/>
    <property type="match status" value="1"/>
</dbReference>
<sequence length="567" mass="63389">MTREELLRILTFVDSNREISEKRTSLATVDPRWNIISYAMRRHFEGKLLTITSAAMAADVPYGTAMRRITELIDEGMLLKRPKSKSGKSFSLHPTRKLIAEFESFAMQLKAMVGNTFGFTTGDGEIGDFYFGGYYMASRILPYPNAMRAGVGVDRTFRILSPSDPTFKTLSEFSSNLDELCGTNVEIVNLPLDELHGEIMKNAKNPVSKYDLVAVDLPWIGQLATEGVIEPLDALMQEERYNPSDFHNAAYRGSSWNNHQYGLPIQPTAELLFCRSDLFAEAGLSIPQNTEEVLFAARVLHRAGFNQSGIVMNYGRGTPVAHTFIQTLADFGQPIINLTPLGDEYDLTVIEKENYRPKLDTDAAQQAAEFLLELAEFSHNESMICNWDRRIGIFSKGQAAMTYGWSIRAAAFERDESSPAHGKVQFVPHPPAPGQRTVSPIGGFSLAIPAGLDPQRKKASWKVMEYLTRPEMLKWYVLNGNLTSPRFSTSADPEVQASSDIITQVDAMDRRGELQIWPRPSIPEFSDVLNVLGDEIHLMLQGTSSVQDALAKSQNRIDAIMRDRGHY</sequence>
<organism evidence="5 6">
    <name type="scientific">Thalassovita aquimarina</name>
    <dbReference type="NCBI Taxonomy" id="2785917"/>
    <lineage>
        <taxon>Bacteria</taxon>
        <taxon>Pseudomonadati</taxon>
        <taxon>Pseudomonadota</taxon>
        <taxon>Alphaproteobacteria</taxon>
        <taxon>Rhodobacterales</taxon>
        <taxon>Roseobacteraceae</taxon>
        <taxon>Thalassovita</taxon>
    </lineage>
</organism>
<dbReference type="EMBL" id="JADMKU010000006">
    <property type="protein sequence ID" value="MBR9651335.1"/>
    <property type="molecule type" value="Genomic_DNA"/>
</dbReference>
<gene>
    <name evidence="5" type="ORF">IT775_09390</name>
</gene>
<evidence type="ECO:0000256" key="3">
    <source>
        <dbReference type="ARBA" id="ARBA00022448"/>
    </source>
</evidence>
<dbReference type="InterPro" id="IPR006059">
    <property type="entry name" value="SBP"/>
</dbReference>
<dbReference type="Gene3D" id="3.40.190.10">
    <property type="entry name" value="Periplasmic binding protein-like II"/>
    <property type="match status" value="2"/>
</dbReference>
<evidence type="ECO:0000256" key="1">
    <source>
        <dbReference type="ARBA" id="ARBA00004418"/>
    </source>
</evidence>
<evidence type="ECO:0000256" key="2">
    <source>
        <dbReference type="ARBA" id="ARBA00008520"/>
    </source>
</evidence>
<accession>A0ABS5HQX6</accession>
<evidence type="ECO:0000256" key="4">
    <source>
        <dbReference type="ARBA" id="ARBA00022729"/>
    </source>
</evidence>